<dbReference type="Proteomes" id="UP000275078">
    <property type="component" value="Unassembled WGS sequence"/>
</dbReference>
<feature type="transmembrane region" description="Helical" evidence="1">
    <location>
        <begin position="43"/>
        <end position="63"/>
    </location>
</feature>
<reference evidence="2 3" key="1">
    <citation type="journal article" date="2018" name="Nat. Ecol. Evol.">
        <title>Pezizomycetes genomes reveal the molecular basis of ectomycorrhizal truffle lifestyle.</title>
        <authorList>
            <person name="Murat C."/>
            <person name="Payen T."/>
            <person name="Noel B."/>
            <person name="Kuo A."/>
            <person name="Morin E."/>
            <person name="Chen J."/>
            <person name="Kohler A."/>
            <person name="Krizsan K."/>
            <person name="Balestrini R."/>
            <person name="Da Silva C."/>
            <person name="Montanini B."/>
            <person name="Hainaut M."/>
            <person name="Levati E."/>
            <person name="Barry K.W."/>
            <person name="Belfiori B."/>
            <person name="Cichocki N."/>
            <person name="Clum A."/>
            <person name="Dockter R.B."/>
            <person name="Fauchery L."/>
            <person name="Guy J."/>
            <person name="Iotti M."/>
            <person name="Le Tacon F."/>
            <person name="Lindquist E.A."/>
            <person name="Lipzen A."/>
            <person name="Malagnac F."/>
            <person name="Mello A."/>
            <person name="Molinier V."/>
            <person name="Miyauchi S."/>
            <person name="Poulain J."/>
            <person name="Riccioni C."/>
            <person name="Rubini A."/>
            <person name="Sitrit Y."/>
            <person name="Splivallo R."/>
            <person name="Traeger S."/>
            <person name="Wang M."/>
            <person name="Zifcakova L."/>
            <person name="Wipf D."/>
            <person name="Zambonelli A."/>
            <person name="Paolocci F."/>
            <person name="Nowrousian M."/>
            <person name="Ottonello S."/>
            <person name="Baldrian P."/>
            <person name="Spatafora J.W."/>
            <person name="Henrissat B."/>
            <person name="Nagy L.G."/>
            <person name="Aury J.M."/>
            <person name="Wincker P."/>
            <person name="Grigoriev I.V."/>
            <person name="Bonfante P."/>
            <person name="Martin F.M."/>
        </authorList>
    </citation>
    <scope>NUCLEOTIDE SEQUENCE [LARGE SCALE GENOMIC DNA]</scope>
    <source>
        <strain evidence="2 3">RN42</strain>
    </source>
</reference>
<evidence type="ECO:0000313" key="3">
    <source>
        <dbReference type="Proteomes" id="UP000275078"/>
    </source>
</evidence>
<evidence type="ECO:0000313" key="2">
    <source>
        <dbReference type="EMBL" id="RPA82021.1"/>
    </source>
</evidence>
<dbReference type="EMBL" id="ML119674">
    <property type="protein sequence ID" value="RPA82021.1"/>
    <property type="molecule type" value="Genomic_DNA"/>
</dbReference>
<gene>
    <name evidence="2" type="ORF">BJ508DRAFT_99700</name>
</gene>
<dbReference type="AlphaFoldDB" id="A0A3N4ICS3"/>
<name>A0A3N4ICS3_ASCIM</name>
<protein>
    <submittedName>
        <fullName evidence="2">Uncharacterized protein</fullName>
    </submittedName>
</protein>
<proteinExistence type="predicted"/>
<keyword evidence="3" id="KW-1185">Reference proteome</keyword>
<keyword evidence="1" id="KW-0472">Membrane</keyword>
<keyword evidence="1" id="KW-0812">Transmembrane</keyword>
<organism evidence="2 3">
    <name type="scientific">Ascobolus immersus RN42</name>
    <dbReference type="NCBI Taxonomy" id="1160509"/>
    <lineage>
        <taxon>Eukaryota</taxon>
        <taxon>Fungi</taxon>
        <taxon>Dikarya</taxon>
        <taxon>Ascomycota</taxon>
        <taxon>Pezizomycotina</taxon>
        <taxon>Pezizomycetes</taxon>
        <taxon>Pezizales</taxon>
        <taxon>Ascobolaceae</taxon>
        <taxon>Ascobolus</taxon>
    </lineage>
</organism>
<accession>A0A3N4ICS3</accession>
<keyword evidence="1" id="KW-1133">Transmembrane helix</keyword>
<evidence type="ECO:0000256" key="1">
    <source>
        <dbReference type="SAM" id="Phobius"/>
    </source>
</evidence>
<sequence>MCVVGQMVIDTSPYFLSMAFRLLDPEWAGMVINGLEKIFPCAMLVYLFFFVPFEACSLAYIFCNYTS</sequence>